<name>A0A2P6QLJ7_ROSCH</name>
<keyword evidence="2" id="KW-1185">Reference proteome</keyword>
<comment type="caution">
    <text evidence="1">The sequence shown here is derived from an EMBL/GenBank/DDBJ whole genome shotgun (WGS) entry which is preliminary data.</text>
</comment>
<protein>
    <submittedName>
        <fullName evidence="1">Uncharacterized protein</fullName>
    </submittedName>
</protein>
<gene>
    <name evidence="1" type="ORF">RchiOBHm_Chr5g0075741</name>
</gene>
<evidence type="ECO:0000313" key="2">
    <source>
        <dbReference type="Proteomes" id="UP000238479"/>
    </source>
</evidence>
<dbReference type="AlphaFoldDB" id="A0A2P6QLJ7"/>
<evidence type="ECO:0000313" key="1">
    <source>
        <dbReference type="EMBL" id="PRQ35045.1"/>
    </source>
</evidence>
<accession>A0A2P6QLJ7</accession>
<reference evidence="1 2" key="1">
    <citation type="journal article" date="2018" name="Nat. Genet.">
        <title>The Rosa genome provides new insights in the design of modern roses.</title>
        <authorList>
            <person name="Bendahmane M."/>
        </authorList>
    </citation>
    <scope>NUCLEOTIDE SEQUENCE [LARGE SCALE GENOMIC DNA]</scope>
    <source>
        <strain evidence="2">cv. Old Blush</strain>
    </source>
</reference>
<proteinExistence type="predicted"/>
<dbReference type="Gramene" id="PRQ35045">
    <property type="protein sequence ID" value="PRQ35045"/>
    <property type="gene ID" value="RchiOBHm_Chr5g0075741"/>
</dbReference>
<organism evidence="1 2">
    <name type="scientific">Rosa chinensis</name>
    <name type="common">China rose</name>
    <dbReference type="NCBI Taxonomy" id="74649"/>
    <lineage>
        <taxon>Eukaryota</taxon>
        <taxon>Viridiplantae</taxon>
        <taxon>Streptophyta</taxon>
        <taxon>Embryophyta</taxon>
        <taxon>Tracheophyta</taxon>
        <taxon>Spermatophyta</taxon>
        <taxon>Magnoliopsida</taxon>
        <taxon>eudicotyledons</taxon>
        <taxon>Gunneridae</taxon>
        <taxon>Pentapetalae</taxon>
        <taxon>rosids</taxon>
        <taxon>fabids</taxon>
        <taxon>Rosales</taxon>
        <taxon>Rosaceae</taxon>
        <taxon>Rosoideae</taxon>
        <taxon>Rosoideae incertae sedis</taxon>
        <taxon>Rosa</taxon>
    </lineage>
</organism>
<dbReference type="Proteomes" id="UP000238479">
    <property type="component" value="Chromosome 5"/>
</dbReference>
<dbReference type="EMBL" id="PDCK01000043">
    <property type="protein sequence ID" value="PRQ35045.1"/>
    <property type="molecule type" value="Genomic_DNA"/>
</dbReference>
<sequence length="134" mass="15776">MFMFAAYIKQWVTVTCSQCVSEDLNKDMNIVSLYNYIDLIVEEYYSRQLRNCFLLLFSNPSKVQSYTTYRNSIHLGQKQRHDAVSGWRGHKAWCPRRASSEKVFVDTLTGKRDPLQRCHLLFIPTIQRVMKSSK</sequence>